<sequence>MKIFTLSIRALKRVLFEGILYFTNRFVAHIPFHFIRLSFYRFCLGFEIGSDSLIFMDAWFDTRSNFKMGKSSVINQKCRLDNRGGITIGGNVSISAEVCILTADHDLQSSNFKGRHRPVNIEDYVFIGTRAIVLPGVTLGKGSAVAAGAVVTKDVAPFTIVAGVPAKPIGSRPDELKYSASYHRLFF</sequence>
<keyword evidence="4" id="KW-0012">Acyltransferase</keyword>
<dbReference type="InterPro" id="IPR018357">
    <property type="entry name" value="Hexapep_transf_CS"/>
</dbReference>
<keyword evidence="5" id="KW-1185">Reference proteome</keyword>
<dbReference type="SUPFAM" id="SSF51161">
    <property type="entry name" value="Trimeric LpxA-like enzymes"/>
    <property type="match status" value="1"/>
</dbReference>
<organism evidence="4 5">
    <name type="scientific">Funiculus sociatus GB2-A5</name>
    <dbReference type="NCBI Taxonomy" id="2933946"/>
    <lineage>
        <taxon>Bacteria</taxon>
        <taxon>Bacillati</taxon>
        <taxon>Cyanobacteriota</taxon>
        <taxon>Cyanophyceae</taxon>
        <taxon>Coleofasciculales</taxon>
        <taxon>Coleofasciculaceae</taxon>
        <taxon>Funiculus</taxon>
    </lineage>
</organism>
<name>A0ABV0JLG3_9CYAN</name>
<keyword evidence="2" id="KW-0808">Transferase</keyword>
<dbReference type="CDD" id="cd04647">
    <property type="entry name" value="LbH_MAT_like"/>
    <property type="match status" value="1"/>
</dbReference>
<dbReference type="Gene3D" id="2.160.10.10">
    <property type="entry name" value="Hexapeptide repeat proteins"/>
    <property type="match status" value="1"/>
</dbReference>
<dbReference type="EMBL" id="JAMPKK010000011">
    <property type="protein sequence ID" value="MEP0864273.1"/>
    <property type="molecule type" value="Genomic_DNA"/>
</dbReference>
<dbReference type="GO" id="GO:0016746">
    <property type="term" value="F:acyltransferase activity"/>
    <property type="evidence" value="ECO:0007669"/>
    <property type="project" value="UniProtKB-KW"/>
</dbReference>
<dbReference type="PANTHER" id="PTHR23416">
    <property type="entry name" value="SIALIC ACID SYNTHASE-RELATED"/>
    <property type="match status" value="1"/>
</dbReference>
<evidence type="ECO:0000313" key="4">
    <source>
        <dbReference type="EMBL" id="MEP0864273.1"/>
    </source>
</evidence>
<evidence type="ECO:0000256" key="2">
    <source>
        <dbReference type="ARBA" id="ARBA00022679"/>
    </source>
</evidence>
<evidence type="ECO:0000256" key="3">
    <source>
        <dbReference type="ARBA" id="ARBA00022737"/>
    </source>
</evidence>
<dbReference type="Proteomes" id="UP001442494">
    <property type="component" value="Unassembled WGS sequence"/>
</dbReference>
<reference evidence="4 5" key="1">
    <citation type="submission" date="2022-04" db="EMBL/GenBank/DDBJ databases">
        <title>Positive selection, recombination, and allopatry shape intraspecific diversity of widespread and dominant cyanobacteria.</title>
        <authorList>
            <person name="Wei J."/>
            <person name="Shu W."/>
            <person name="Hu C."/>
        </authorList>
    </citation>
    <scope>NUCLEOTIDE SEQUENCE [LARGE SCALE GENOMIC DNA]</scope>
    <source>
        <strain evidence="4 5">GB2-A5</strain>
    </source>
</reference>
<proteinExistence type="inferred from homology"/>
<evidence type="ECO:0000313" key="5">
    <source>
        <dbReference type="Proteomes" id="UP001442494"/>
    </source>
</evidence>
<evidence type="ECO:0000256" key="1">
    <source>
        <dbReference type="ARBA" id="ARBA00007274"/>
    </source>
</evidence>
<dbReference type="Pfam" id="PF14602">
    <property type="entry name" value="Hexapep_2"/>
    <property type="match status" value="1"/>
</dbReference>
<dbReference type="RefSeq" id="WP_190427461.1">
    <property type="nucleotide sequence ID" value="NZ_JAMPKK010000011.1"/>
</dbReference>
<dbReference type="InterPro" id="IPR011004">
    <property type="entry name" value="Trimer_LpxA-like_sf"/>
</dbReference>
<dbReference type="PANTHER" id="PTHR23416:SF23">
    <property type="entry name" value="ACETYLTRANSFERASE C18B11.09C-RELATED"/>
    <property type="match status" value="1"/>
</dbReference>
<dbReference type="InterPro" id="IPR001451">
    <property type="entry name" value="Hexapep"/>
</dbReference>
<dbReference type="InterPro" id="IPR051159">
    <property type="entry name" value="Hexapeptide_acetyltransf"/>
</dbReference>
<keyword evidence="3" id="KW-0677">Repeat</keyword>
<gene>
    <name evidence="4" type="ORF">NDI37_07305</name>
</gene>
<accession>A0ABV0JLG3</accession>
<comment type="caution">
    <text evidence="4">The sequence shown here is derived from an EMBL/GenBank/DDBJ whole genome shotgun (WGS) entry which is preliminary data.</text>
</comment>
<protein>
    <submittedName>
        <fullName evidence="4">Acyltransferase</fullName>
    </submittedName>
</protein>
<comment type="similarity">
    <text evidence="1">Belongs to the transferase hexapeptide repeat family.</text>
</comment>
<dbReference type="PROSITE" id="PS00101">
    <property type="entry name" value="HEXAPEP_TRANSFERASES"/>
    <property type="match status" value="1"/>
</dbReference>